<sequence>MKNFWRLLLIFTILLYIGSTLVFTIFHHQFKHLAINDNIKSSNCVLVYNPEQDKEILSTAKQLLVKNPESKLIYTPFIVNDDVNSLQLLKEVGINKSSVLPEYYSISMKDSAISAAEIMHNENMDDCILVGRDYEMKRLVTTFEKNNPLFTFYHQSVKLKGKKYLETTEGRKSAEHELWQYPKLWLNR</sequence>
<name>A0A2G5NML0_9STAP</name>
<dbReference type="AlphaFoldDB" id="A0A2G5NML0"/>
<dbReference type="EMBL" id="MJBI02000001">
    <property type="protein sequence ID" value="RAI83057.1"/>
    <property type="molecule type" value="Genomic_DNA"/>
</dbReference>
<evidence type="ECO:0000313" key="2">
    <source>
        <dbReference type="Proteomes" id="UP000229523"/>
    </source>
</evidence>
<gene>
    <name evidence="1" type="ORF">BFS35_005035</name>
</gene>
<dbReference type="RefSeq" id="WP_099580643.1">
    <property type="nucleotide sequence ID" value="NZ_MJBI02000001.1"/>
</dbReference>
<evidence type="ECO:0008006" key="3">
    <source>
        <dbReference type="Google" id="ProtNLM"/>
    </source>
</evidence>
<protein>
    <recommendedName>
        <fullName evidence="3">DUF218 domain-containing protein</fullName>
    </recommendedName>
</protein>
<organism evidence="1 2">
    <name type="scientific">Macrococcoides goetzii</name>
    <dbReference type="NCBI Taxonomy" id="1891097"/>
    <lineage>
        <taxon>Bacteria</taxon>
        <taxon>Bacillati</taxon>
        <taxon>Bacillota</taxon>
        <taxon>Bacilli</taxon>
        <taxon>Bacillales</taxon>
        <taxon>Staphylococcaceae</taxon>
        <taxon>Macrococcoides</taxon>
    </lineage>
</organism>
<comment type="caution">
    <text evidence="1">The sequence shown here is derived from an EMBL/GenBank/DDBJ whole genome shotgun (WGS) entry which is preliminary data.</text>
</comment>
<dbReference type="Proteomes" id="UP000229523">
    <property type="component" value="Unassembled WGS sequence"/>
</dbReference>
<keyword evidence="2" id="KW-1185">Reference proteome</keyword>
<proteinExistence type="predicted"/>
<reference evidence="1 2" key="1">
    <citation type="journal article" date="2018" name="Front. Microbiol.">
        <title>Description and Comparative Genomics of Macrococcus caseolyticus subsp. hominis subsp. nov., Macrococcus goetzii sp. nov., Macrococcus epidermidis sp. nov., and Macrococcus bohemicus sp. nov., Novel Macrococci From Human Clinical Material With Virulence Potential and Suspected Uptake of Foreign DNA by Natural Transformation.</title>
        <authorList>
            <person name="Maslanova I."/>
            <person name="Wertheimer Z."/>
            <person name="Sedlacek I."/>
            <person name="Svec P."/>
            <person name="Indrakova A."/>
            <person name="Kovarovic V."/>
            <person name="Schumann P."/>
            <person name="Sproer C."/>
            <person name="Kralova S."/>
            <person name="Sedo O."/>
            <person name="Kristofova L."/>
            <person name="Vrbovska V."/>
            <person name="Fuzik T."/>
            <person name="Petras P."/>
            <person name="Zdrahal Z."/>
            <person name="Ruzickova V."/>
            <person name="Doskar J."/>
            <person name="Pantucek R."/>
        </authorList>
    </citation>
    <scope>NUCLEOTIDE SEQUENCE [LARGE SCALE GENOMIC DNA]</scope>
    <source>
        <strain evidence="1 2">CCM 4927</strain>
    </source>
</reference>
<evidence type="ECO:0000313" key="1">
    <source>
        <dbReference type="EMBL" id="RAI83057.1"/>
    </source>
</evidence>
<accession>A0A2G5NML0</accession>